<dbReference type="Gene3D" id="3.40.50.150">
    <property type="entry name" value="Vaccinia Virus protein VP39"/>
    <property type="match status" value="1"/>
</dbReference>
<accession>A0A737DKJ2</accession>
<proteinExistence type="predicted"/>
<evidence type="ECO:0000313" key="1">
    <source>
        <dbReference type="EMBL" id="HAE8000876.1"/>
    </source>
</evidence>
<dbReference type="InterPro" id="IPR029063">
    <property type="entry name" value="SAM-dependent_MTases_sf"/>
</dbReference>
<reference evidence="1" key="1">
    <citation type="journal article" date="2018" name="Genome Biol.">
        <title>SKESA: strategic k-mer extension for scrupulous assemblies.</title>
        <authorList>
            <person name="Souvorov A."/>
            <person name="Agarwala R."/>
            <person name="Lipman D.J."/>
        </authorList>
    </citation>
    <scope>NUCLEOTIDE SEQUENCE</scope>
    <source>
        <strain evidence="1">BCW_2717</strain>
    </source>
</reference>
<reference evidence="1" key="2">
    <citation type="submission" date="2018-07" db="EMBL/GenBank/DDBJ databases">
        <authorList>
            <consortium name="NCBI Pathogen Detection Project"/>
        </authorList>
    </citation>
    <scope>NUCLEOTIDE SEQUENCE</scope>
    <source>
        <strain evidence="1">BCW_2717</strain>
    </source>
</reference>
<dbReference type="Gene3D" id="2.40.50.1070">
    <property type="match status" value="1"/>
</dbReference>
<dbReference type="AlphaFoldDB" id="A0A737DKJ2"/>
<dbReference type="GO" id="GO:0032259">
    <property type="term" value="P:methylation"/>
    <property type="evidence" value="ECO:0007669"/>
    <property type="project" value="UniProtKB-KW"/>
</dbReference>
<feature type="non-terminal residue" evidence="1">
    <location>
        <position position="117"/>
    </location>
</feature>
<dbReference type="GO" id="GO:0008168">
    <property type="term" value="F:methyltransferase activity"/>
    <property type="evidence" value="ECO:0007669"/>
    <property type="project" value="UniProtKB-KW"/>
</dbReference>
<keyword evidence="1" id="KW-0489">Methyltransferase</keyword>
<comment type="caution">
    <text evidence="1">The sequence shown here is derived from an EMBL/GenBank/DDBJ whole genome shotgun (WGS) entry which is preliminary data.</text>
</comment>
<sequence length="117" mass="12763">MQCALYDAGRCRSCQWITQSVNEQLSAKTADLHRLLAGLPVEQWCAPTGGPEQHFRNKAKMVVSGSVEKPLFGMLHRDGTPVDLCGCPLYPASFAPVFSALKPFIARAGLTPYNVAR</sequence>
<name>A0A737DKJ2_SALET</name>
<dbReference type="EMBL" id="DAATCG010000014">
    <property type="protein sequence ID" value="HAE8000876.1"/>
    <property type="molecule type" value="Genomic_DNA"/>
</dbReference>
<keyword evidence="1" id="KW-0808">Transferase</keyword>
<protein>
    <submittedName>
        <fullName evidence="1">23S rRNA (Uracil(747)-C(5))-methyltransferase</fullName>
    </submittedName>
</protein>
<organism evidence="1">
    <name type="scientific">Salmonella enterica subsp. enterica serovar Kentucky</name>
    <dbReference type="NCBI Taxonomy" id="192955"/>
    <lineage>
        <taxon>Bacteria</taxon>
        <taxon>Pseudomonadati</taxon>
        <taxon>Pseudomonadota</taxon>
        <taxon>Gammaproteobacteria</taxon>
        <taxon>Enterobacterales</taxon>
        <taxon>Enterobacteriaceae</taxon>
        <taxon>Salmonella</taxon>
    </lineage>
</organism>
<dbReference type="SUPFAM" id="SSF53335">
    <property type="entry name" value="S-adenosyl-L-methionine-dependent methyltransferases"/>
    <property type="match status" value="1"/>
</dbReference>
<gene>
    <name evidence="1" type="primary">rumB</name>
    <name evidence="1" type="ORF">G4P96_002142</name>
</gene>